<keyword evidence="2" id="KW-1185">Reference proteome</keyword>
<dbReference type="Proteomes" id="UP001432000">
    <property type="component" value="Chromosome"/>
</dbReference>
<dbReference type="EMBL" id="CP147846">
    <property type="protein sequence ID" value="WXG70933.1"/>
    <property type="molecule type" value="Genomic_DNA"/>
</dbReference>
<dbReference type="RefSeq" id="WP_338892664.1">
    <property type="nucleotide sequence ID" value="NZ_CP147846.1"/>
</dbReference>
<gene>
    <name evidence="1" type="ORF">WDS16_10820</name>
</gene>
<accession>A0ABZ2PSS0</accession>
<reference evidence="1 2" key="1">
    <citation type="submission" date="2024-03" db="EMBL/GenBank/DDBJ databases">
        <title>Natural products discovery in diverse microorganisms through a two-stage MS feature dereplication strategy.</title>
        <authorList>
            <person name="Zhang R."/>
        </authorList>
    </citation>
    <scope>NUCLEOTIDE SEQUENCE [LARGE SCALE GENOMIC DNA]</scope>
    <source>
        <strain evidence="1 2">18930</strain>
    </source>
</reference>
<proteinExistence type="predicted"/>
<evidence type="ECO:0000313" key="1">
    <source>
        <dbReference type="EMBL" id="WXG70933.1"/>
    </source>
</evidence>
<organism evidence="1 2">
    <name type="scientific">Rhodococcus sovatensis</name>
    <dbReference type="NCBI Taxonomy" id="1805840"/>
    <lineage>
        <taxon>Bacteria</taxon>
        <taxon>Bacillati</taxon>
        <taxon>Actinomycetota</taxon>
        <taxon>Actinomycetes</taxon>
        <taxon>Mycobacteriales</taxon>
        <taxon>Nocardiaceae</taxon>
        <taxon>Rhodococcus</taxon>
    </lineage>
</organism>
<evidence type="ECO:0000313" key="2">
    <source>
        <dbReference type="Proteomes" id="UP001432000"/>
    </source>
</evidence>
<name>A0ABZ2PSS0_9NOCA</name>
<sequence>MVKPNKFDDDPEPLIAAVRGKTLRTMLGAHRPAPTLDSGNERGRGRIQFITLDTNVRGRGTPQGTCGYTLAAAPADLAAHRRVAASLGR</sequence>
<protein>
    <submittedName>
        <fullName evidence="1">Uncharacterized protein</fullName>
    </submittedName>
</protein>